<dbReference type="Gene3D" id="1.10.3990.20">
    <property type="entry name" value="protein bp1543"/>
    <property type="match status" value="1"/>
</dbReference>
<feature type="domain" description="Ribbon-helix-helix" evidence="1">
    <location>
        <begin position="5"/>
        <end position="67"/>
    </location>
</feature>
<dbReference type="Pfam" id="PF13467">
    <property type="entry name" value="RHH_4"/>
    <property type="match status" value="1"/>
</dbReference>
<keyword evidence="3" id="KW-1185">Reference proteome</keyword>
<dbReference type="EMBL" id="NHSD01000287">
    <property type="protein sequence ID" value="MBK5928085.1"/>
    <property type="molecule type" value="Genomic_DNA"/>
</dbReference>
<gene>
    <name evidence="2" type="ORF">CCR87_12230</name>
</gene>
<evidence type="ECO:0000313" key="2">
    <source>
        <dbReference type="EMBL" id="MBK5928085.1"/>
    </source>
</evidence>
<protein>
    <submittedName>
        <fullName evidence="2">Aryl-sulfate sulfotransferase</fullName>
    </submittedName>
</protein>
<dbReference type="Proteomes" id="UP000706333">
    <property type="component" value="Unassembled WGS sequence"/>
</dbReference>
<evidence type="ECO:0000313" key="3">
    <source>
        <dbReference type="Proteomes" id="UP000706333"/>
    </source>
</evidence>
<reference evidence="2" key="1">
    <citation type="submission" date="2017-05" db="EMBL/GenBank/DDBJ databases">
        <authorList>
            <person name="Imhoff J.F."/>
            <person name="Rahn T."/>
            <person name="Kuenzel S."/>
            <person name="Neulinger S.C."/>
        </authorList>
    </citation>
    <scope>NUCLEOTIDE SEQUENCE</scope>
    <source>
        <strain evidence="2">LMG 28126</strain>
    </source>
</reference>
<name>A0A934TL01_9RHOB</name>
<accession>A0A934TL01</accession>
<proteinExistence type="predicted"/>
<reference evidence="2" key="2">
    <citation type="journal article" date="2020" name="Microorganisms">
        <title>Osmotic Adaptation and Compatible Solute Biosynthesis of Phototrophic Bacteria as Revealed from Genome Analyses.</title>
        <authorList>
            <person name="Imhoff J.F."/>
            <person name="Rahn T."/>
            <person name="Kunzel S."/>
            <person name="Keller A."/>
            <person name="Neulinger S.C."/>
        </authorList>
    </citation>
    <scope>NUCLEOTIDE SEQUENCE</scope>
    <source>
        <strain evidence="2">LMG 28126</strain>
    </source>
</reference>
<evidence type="ECO:0000259" key="1">
    <source>
        <dbReference type="Pfam" id="PF13467"/>
    </source>
</evidence>
<dbReference type="InterPro" id="IPR038268">
    <property type="entry name" value="RHH_sf"/>
</dbReference>
<organism evidence="2 3">
    <name type="scientific">Rhodobaculum claviforme</name>
    <dbReference type="NCBI Taxonomy" id="1549854"/>
    <lineage>
        <taxon>Bacteria</taxon>
        <taxon>Pseudomonadati</taxon>
        <taxon>Pseudomonadota</taxon>
        <taxon>Alphaproteobacteria</taxon>
        <taxon>Rhodobacterales</taxon>
        <taxon>Paracoccaceae</taxon>
        <taxon>Rhodobaculum</taxon>
    </lineage>
</organism>
<comment type="caution">
    <text evidence="2">The sequence shown here is derived from an EMBL/GenBank/DDBJ whole genome shotgun (WGS) entry which is preliminary data.</text>
</comment>
<sequence>MGRPLKRSLTLLGHATSVSMETEFWRAFRRIAEDRGMALNALAAEIDAQRGPDTGLASAIRVFVLAELERRLDQRPDQRSDQRSGGIE</sequence>
<dbReference type="AlphaFoldDB" id="A0A934TL01"/>
<dbReference type="InterPro" id="IPR027373">
    <property type="entry name" value="RHH_dom"/>
</dbReference>
<dbReference type="RefSeq" id="WP_201157837.1">
    <property type="nucleotide sequence ID" value="NZ_NHSD01000287.1"/>
</dbReference>